<organism evidence="4 5">
    <name type="scientific">Histidinibacterium lentulum</name>
    <dbReference type="NCBI Taxonomy" id="2480588"/>
    <lineage>
        <taxon>Bacteria</taxon>
        <taxon>Pseudomonadati</taxon>
        <taxon>Pseudomonadota</taxon>
        <taxon>Alphaproteobacteria</taxon>
        <taxon>Rhodobacterales</taxon>
        <taxon>Paracoccaceae</taxon>
        <taxon>Histidinibacterium</taxon>
    </lineage>
</organism>
<keyword evidence="5" id="KW-1185">Reference proteome</keyword>
<dbReference type="OrthoDB" id="419320at2"/>
<comment type="subcellular location">
    <subcellularLocation>
        <location evidence="1">Secreted</location>
    </subcellularLocation>
</comment>
<dbReference type="InterPro" id="IPR050557">
    <property type="entry name" value="RTX_toxin/Mannuronan_C5-epim"/>
</dbReference>
<dbReference type="PANTHER" id="PTHR38340:SF1">
    <property type="entry name" value="S-LAYER PROTEIN"/>
    <property type="match status" value="1"/>
</dbReference>
<dbReference type="Pfam" id="PF00353">
    <property type="entry name" value="HemolysinCabind"/>
    <property type="match status" value="4"/>
</dbReference>
<dbReference type="Proteomes" id="UP000268016">
    <property type="component" value="Unassembled WGS sequence"/>
</dbReference>
<dbReference type="InterPro" id="IPR035940">
    <property type="entry name" value="CAP_sf"/>
</dbReference>
<dbReference type="Pfam" id="PF00188">
    <property type="entry name" value="CAP"/>
    <property type="match status" value="1"/>
</dbReference>
<dbReference type="SUPFAM" id="SSF55797">
    <property type="entry name" value="PR-1-like"/>
    <property type="match status" value="1"/>
</dbReference>
<dbReference type="EMBL" id="RDRB01000005">
    <property type="protein sequence ID" value="ROU01110.1"/>
    <property type="molecule type" value="Genomic_DNA"/>
</dbReference>
<dbReference type="InterPro" id="IPR018511">
    <property type="entry name" value="Hemolysin-typ_Ca-bd_CS"/>
</dbReference>
<accession>A0A3N2R0W2</accession>
<evidence type="ECO:0000256" key="2">
    <source>
        <dbReference type="ARBA" id="ARBA00022525"/>
    </source>
</evidence>
<reference evidence="4 5" key="1">
    <citation type="submission" date="2018-10" db="EMBL/GenBank/DDBJ databases">
        <title>Histidinibacterium lentulum gen. nov., sp. nov., a marine bacterium from the culture broth of Picochlorum sp. 122.</title>
        <authorList>
            <person name="Wang G."/>
        </authorList>
    </citation>
    <scope>NUCLEOTIDE SEQUENCE [LARGE SCALE GENOMIC DNA]</scope>
    <source>
        <strain evidence="4 5">B17</strain>
    </source>
</reference>
<name>A0A3N2R0W2_9RHOB</name>
<feature type="domain" description="SCP" evidence="3">
    <location>
        <begin position="13"/>
        <end position="126"/>
    </location>
</feature>
<dbReference type="Gene3D" id="3.40.33.10">
    <property type="entry name" value="CAP"/>
    <property type="match status" value="1"/>
</dbReference>
<evidence type="ECO:0000256" key="1">
    <source>
        <dbReference type="ARBA" id="ARBA00004613"/>
    </source>
</evidence>
<dbReference type="RefSeq" id="WP_123642438.1">
    <property type="nucleotide sequence ID" value="NZ_ML119085.1"/>
</dbReference>
<protein>
    <recommendedName>
        <fullName evidence="3">SCP domain-containing protein</fullName>
    </recommendedName>
</protein>
<dbReference type="GO" id="GO:0005509">
    <property type="term" value="F:calcium ion binding"/>
    <property type="evidence" value="ECO:0007669"/>
    <property type="project" value="InterPro"/>
</dbReference>
<dbReference type="PANTHER" id="PTHR38340">
    <property type="entry name" value="S-LAYER PROTEIN"/>
    <property type="match status" value="1"/>
</dbReference>
<dbReference type="InterPro" id="IPR014044">
    <property type="entry name" value="CAP_dom"/>
</dbReference>
<dbReference type="CDD" id="cd05379">
    <property type="entry name" value="CAP_bacterial"/>
    <property type="match status" value="1"/>
</dbReference>
<dbReference type="InterPro" id="IPR011049">
    <property type="entry name" value="Serralysin-like_metalloprot_C"/>
</dbReference>
<sequence length="416" mass="42090">MTRATDIERQLADLTNAERTSRGLAPLQLEMSLNLGAERHSKWMIESGTISHTGAGGTGHLARMQGAGFSVTDGFKTGENIGAVAIGGAPGYSDEVRAIHAGLMKSPDHRGNILRPEYEYIGIGLEIGTISGHLAMVATQKFGSTTGPVRLDDGSPGPAPAPPPVQVVFEGTAAADILTGNGGDNVLKGYGGNDVLKGGGGNDMMFGGGGNDVALGGMGDDNIQGGAGDDRLLGNAGKDVIKGQAGNDLLNGGGDDDALFGGGGRDILIGGGGNDRLLGGGHNDILHGGPGDDFLNGGPGSDELFGGGGKDVLVGGGGQDRLDGGGGDDLLLGGSGADTFVFRKLYGHDVILGFEGADRIELDRQLWGGAQLSRTDVARQFGEETNAGIVLRFGADSLTITGIDDLSDLADSLVFI</sequence>
<dbReference type="AlphaFoldDB" id="A0A3N2R0W2"/>
<keyword evidence="2" id="KW-0964">Secreted</keyword>
<dbReference type="Gene3D" id="2.150.10.10">
    <property type="entry name" value="Serralysin-like metalloprotease, C-terminal"/>
    <property type="match status" value="2"/>
</dbReference>
<dbReference type="SUPFAM" id="SSF51120">
    <property type="entry name" value="beta-Roll"/>
    <property type="match status" value="2"/>
</dbReference>
<proteinExistence type="predicted"/>
<evidence type="ECO:0000313" key="5">
    <source>
        <dbReference type="Proteomes" id="UP000268016"/>
    </source>
</evidence>
<comment type="caution">
    <text evidence="4">The sequence shown here is derived from an EMBL/GenBank/DDBJ whole genome shotgun (WGS) entry which is preliminary data.</text>
</comment>
<dbReference type="PROSITE" id="PS00330">
    <property type="entry name" value="HEMOLYSIN_CALCIUM"/>
    <property type="match status" value="3"/>
</dbReference>
<dbReference type="GO" id="GO:0005576">
    <property type="term" value="C:extracellular region"/>
    <property type="evidence" value="ECO:0007669"/>
    <property type="project" value="UniProtKB-SubCell"/>
</dbReference>
<dbReference type="InterPro" id="IPR001343">
    <property type="entry name" value="Hemolysn_Ca-bd"/>
</dbReference>
<gene>
    <name evidence="4" type="ORF">EAT49_11330</name>
</gene>
<dbReference type="PRINTS" id="PR00313">
    <property type="entry name" value="CABNDNGRPT"/>
</dbReference>
<evidence type="ECO:0000259" key="3">
    <source>
        <dbReference type="Pfam" id="PF00188"/>
    </source>
</evidence>
<evidence type="ECO:0000313" key="4">
    <source>
        <dbReference type="EMBL" id="ROU01110.1"/>
    </source>
</evidence>